<dbReference type="PANTHER" id="PTHR30346">
    <property type="entry name" value="TRANSCRIPTIONAL DUAL REGULATOR HCAR-RELATED"/>
    <property type="match status" value="1"/>
</dbReference>
<dbReference type="Pfam" id="PF03466">
    <property type="entry name" value="LysR_substrate"/>
    <property type="match status" value="1"/>
</dbReference>
<accession>A0ABS0CVH1</accession>
<dbReference type="Gene3D" id="3.40.190.290">
    <property type="match status" value="1"/>
</dbReference>
<dbReference type="PANTHER" id="PTHR30346:SF30">
    <property type="entry name" value="SMALL NEUTRAL PROTEASE REGULATORY PROTEIN"/>
    <property type="match status" value="1"/>
</dbReference>
<evidence type="ECO:0000256" key="5">
    <source>
        <dbReference type="ARBA" id="ARBA00023163"/>
    </source>
</evidence>
<dbReference type="InterPro" id="IPR005119">
    <property type="entry name" value="LysR_subst-bd"/>
</dbReference>
<comment type="similarity">
    <text evidence="1">Belongs to the LysR transcriptional regulatory family.</text>
</comment>
<reference evidence="7 8" key="1">
    <citation type="submission" date="2020-10" db="EMBL/GenBank/DDBJ databases">
        <title>Identification of Nocardia species via Next-generation sequencing and recognition of intraspecies genetic diversity.</title>
        <authorList>
            <person name="Li P."/>
            <person name="Li P."/>
            <person name="Lu B."/>
        </authorList>
    </citation>
    <scope>NUCLEOTIDE SEQUENCE [LARGE SCALE GENOMIC DNA]</scope>
    <source>
        <strain evidence="7 8">BJ06-0157</strain>
    </source>
</reference>
<keyword evidence="8" id="KW-1185">Reference proteome</keyword>
<keyword evidence="4" id="KW-0010">Activator</keyword>
<evidence type="ECO:0000313" key="8">
    <source>
        <dbReference type="Proteomes" id="UP000702209"/>
    </source>
</evidence>
<evidence type="ECO:0000256" key="4">
    <source>
        <dbReference type="ARBA" id="ARBA00023159"/>
    </source>
</evidence>
<dbReference type="PROSITE" id="PS50931">
    <property type="entry name" value="HTH_LYSR"/>
    <property type="match status" value="1"/>
</dbReference>
<evidence type="ECO:0000256" key="1">
    <source>
        <dbReference type="ARBA" id="ARBA00009437"/>
    </source>
</evidence>
<dbReference type="InterPro" id="IPR000847">
    <property type="entry name" value="LysR_HTH_N"/>
</dbReference>
<dbReference type="SUPFAM" id="SSF53850">
    <property type="entry name" value="Periplasmic binding protein-like II"/>
    <property type="match status" value="1"/>
</dbReference>
<dbReference type="RefSeq" id="WP_195131566.1">
    <property type="nucleotide sequence ID" value="NZ_JADLQX010000017.1"/>
</dbReference>
<dbReference type="Proteomes" id="UP000702209">
    <property type="component" value="Unassembled WGS sequence"/>
</dbReference>
<keyword evidence="2" id="KW-0805">Transcription regulation</keyword>
<dbReference type="InterPro" id="IPR036390">
    <property type="entry name" value="WH_DNA-bd_sf"/>
</dbReference>
<gene>
    <name evidence="7" type="ORF">IU459_22680</name>
</gene>
<evidence type="ECO:0000259" key="6">
    <source>
        <dbReference type="PROSITE" id="PS50931"/>
    </source>
</evidence>
<feature type="domain" description="HTH lysR-type" evidence="6">
    <location>
        <begin position="1"/>
        <end position="58"/>
    </location>
</feature>
<dbReference type="SUPFAM" id="SSF46785">
    <property type="entry name" value="Winged helix' DNA-binding domain"/>
    <property type="match status" value="1"/>
</dbReference>
<sequence length="296" mass="31637">MELQQLRYVVAVAETNSFTRAAERCLVVQSVLSHQIARLERELGAKLFERTSRRVRLTPAGAAFLPAARQCLDAAERAAAEVAAAVGEVRGRLAVGLIPTVAAVDIPGALRDFRQRYPHVRISLRVGASEDLTAQVEQGAIDVAFLGLPTTARPRGVAAHELARDRLVAVVAPDHQLADRPTVDLRTLSSEVFVDLPAGTAGRIQSDQAFSAAGLDRDVAFEVTTADYIARLVRPGLAVAMLPSAYAPQLDGVVTIEVADAPARVEYVIWSRVGRTPAATAFLAVLGITAPDRHES</sequence>
<evidence type="ECO:0000256" key="3">
    <source>
        <dbReference type="ARBA" id="ARBA00023125"/>
    </source>
</evidence>
<comment type="caution">
    <text evidence="7">The sequence shown here is derived from an EMBL/GenBank/DDBJ whole genome shotgun (WGS) entry which is preliminary data.</text>
</comment>
<proteinExistence type="inferred from homology"/>
<dbReference type="Pfam" id="PF00126">
    <property type="entry name" value="HTH_1"/>
    <property type="match status" value="1"/>
</dbReference>
<protein>
    <submittedName>
        <fullName evidence="7">LysR family transcriptional regulator</fullName>
    </submittedName>
</protein>
<organism evidence="7 8">
    <name type="scientific">Nocardia amamiensis</name>
    <dbReference type="NCBI Taxonomy" id="404578"/>
    <lineage>
        <taxon>Bacteria</taxon>
        <taxon>Bacillati</taxon>
        <taxon>Actinomycetota</taxon>
        <taxon>Actinomycetes</taxon>
        <taxon>Mycobacteriales</taxon>
        <taxon>Nocardiaceae</taxon>
        <taxon>Nocardia</taxon>
    </lineage>
</organism>
<dbReference type="EMBL" id="JADLQX010000017">
    <property type="protein sequence ID" value="MBF6300326.1"/>
    <property type="molecule type" value="Genomic_DNA"/>
</dbReference>
<name>A0ABS0CVH1_9NOCA</name>
<dbReference type="CDD" id="cd08436">
    <property type="entry name" value="PBP2_LTTR_like_3"/>
    <property type="match status" value="1"/>
</dbReference>
<keyword evidence="5" id="KW-0804">Transcription</keyword>
<evidence type="ECO:0000313" key="7">
    <source>
        <dbReference type="EMBL" id="MBF6300326.1"/>
    </source>
</evidence>
<dbReference type="Gene3D" id="1.10.10.10">
    <property type="entry name" value="Winged helix-like DNA-binding domain superfamily/Winged helix DNA-binding domain"/>
    <property type="match status" value="1"/>
</dbReference>
<dbReference type="PRINTS" id="PR00039">
    <property type="entry name" value="HTHLYSR"/>
</dbReference>
<keyword evidence="3" id="KW-0238">DNA-binding</keyword>
<evidence type="ECO:0000256" key="2">
    <source>
        <dbReference type="ARBA" id="ARBA00023015"/>
    </source>
</evidence>
<dbReference type="InterPro" id="IPR036388">
    <property type="entry name" value="WH-like_DNA-bd_sf"/>
</dbReference>